<feature type="compositionally biased region" description="Basic and acidic residues" evidence="1">
    <location>
        <begin position="47"/>
        <end position="72"/>
    </location>
</feature>
<feature type="region of interest" description="Disordered" evidence="1">
    <location>
        <begin position="19"/>
        <end position="106"/>
    </location>
</feature>
<keyword evidence="4" id="KW-1185">Reference proteome</keyword>
<dbReference type="Proteomes" id="UP001139682">
    <property type="component" value="Unassembled WGS sequence"/>
</dbReference>
<name>A0A9X1W4H3_9GAMM</name>
<dbReference type="AlphaFoldDB" id="A0A9X1W4H3"/>
<evidence type="ECO:0000313" key="4">
    <source>
        <dbReference type="Proteomes" id="UP001139682"/>
    </source>
</evidence>
<protein>
    <submittedName>
        <fullName evidence="3">Uncharacterized protein</fullName>
    </submittedName>
</protein>
<evidence type="ECO:0000313" key="3">
    <source>
        <dbReference type="EMBL" id="MCJ0973157.1"/>
    </source>
</evidence>
<feature type="signal peptide" evidence="2">
    <location>
        <begin position="1"/>
        <end position="20"/>
    </location>
</feature>
<evidence type="ECO:0000256" key="1">
    <source>
        <dbReference type="SAM" id="MobiDB-lite"/>
    </source>
</evidence>
<dbReference type="RefSeq" id="WP_243605323.1">
    <property type="nucleotide sequence ID" value="NZ_JALGRD010000003.1"/>
</dbReference>
<organism evidence="3 4">
    <name type="scientific">Stutzerimonas marianensis</name>
    <dbReference type="NCBI Taxonomy" id="2929513"/>
    <lineage>
        <taxon>Bacteria</taxon>
        <taxon>Pseudomonadati</taxon>
        <taxon>Pseudomonadota</taxon>
        <taxon>Gammaproteobacteria</taxon>
        <taxon>Pseudomonadales</taxon>
        <taxon>Pseudomonadaceae</taxon>
        <taxon>Stutzerimonas</taxon>
    </lineage>
</organism>
<feature type="compositionally biased region" description="Acidic residues" evidence="1">
    <location>
        <begin position="73"/>
        <end position="83"/>
    </location>
</feature>
<reference evidence="3" key="1">
    <citation type="submission" date="2022-03" db="EMBL/GenBank/DDBJ databases">
        <title>Pseudomonas marianensis sp. nov., a marine bacterium isolated from deep-sea sediments of the Mariana Trench.</title>
        <authorList>
            <person name="Wei Y."/>
        </authorList>
    </citation>
    <scope>NUCLEOTIDE SEQUENCE</scope>
    <source>
        <strain evidence="3">PS1</strain>
    </source>
</reference>
<evidence type="ECO:0000256" key="2">
    <source>
        <dbReference type="SAM" id="SignalP"/>
    </source>
</evidence>
<sequence length="106" mass="11028">MKKVIAAVALTGVFTGAAFAQWPAGTPESERGARPSPMGNPTPQEEVETRTDRQGRTVTEDGKPVKTLKGSEADVDESADDPSVEPGRHSSHGGPTDSASDPGEIE</sequence>
<dbReference type="EMBL" id="JALGRD010000003">
    <property type="protein sequence ID" value="MCJ0973157.1"/>
    <property type="molecule type" value="Genomic_DNA"/>
</dbReference>
<feature type="chain" id="PRO_5040941462" evidence="2">
    <location>
        <begin position="21"/>
        <end position="106"/>
    </location>
</feature>
<accession>A0A9X1W4H3</accession>
<keyword evidence="2" id="KW-0732">Signal</keyword>
<comment type="caution">
    <text evidence="3">The sequence shown here is derived from an EMBL/GenBank/DDBJ whole genome shotgun (WGS) entry which is preliminary data.</text>
</comment>
<proteinExistence type="predicted"/>
<gene>
    <name evidence="3" type="ORF">MST27_07210</name>
</gene>